<accession>A0A1C7H6H2</accession>
<sequence length="76" mass="9008">MHKKDETFVARIAINVAPQGRYHTFETSLAHLDKREYSRLFLLPPDRPRTLIFAVGWHSCSGFEVVETIWWNLFFN</sequence>
<proteinExistence type="predicted"/>
<dbReference type="EMBL" id="CP015401">
    <property type="protein sequence ID" value="ANU59482.1"/>
    <property type="molecule type" value="Genomic_DNA"/>
</dbReference>
<keyword evidence="2" id="KW-1185">Reference proteome</keyword>
<name>A0A1C7H6H2_9BACE</name>
<gene>
    <name evidence="1" type="ORF">A4V03_19455</name>
</gene>
<protein>
    <submittedName>
        <fullName evidence="1">Uncharacterized protein</fullName>
    </submittedName>
</protein>
<dbReference type="KEGG" id="bcae:A4V03_19455"/>
<dbReference type="Proteomes" id="UP000092631">
    <property type="component" value="Chromosome"/>
</dbReference>
<evidence type="ECO:0000313" key="1">
    <source>
        <dbReference type="EMBL" id="ANU59482.1"/>
    </source>
</evidence>
<dbReference type="AlphaFoldDB" id="A0A1C7H6H2"/>
<organism evidence="1 2">
    <name type="scientific">Bacteroides caecimuris</name>
    <dbReference type="NCBI Taxonomy" id="1796613"/>
    <lineage>
        <taxon>Bacteria</taxon>
        <taxon>Pseudomonadati</taxon>
        <taxon>Bacteroidota</taxon>
        <taxon>Bacteroidia</taxon>
        <taxon>Bacteroidales</taxon>
        <taxon>Bacteroidaceae</taxon>
        <taxon>Bacteroides</taxon>
    </lineage>
</organism>
<evidence type="ECO:0000313" key="2">
    <source>
        <dbReference type="Proteomes" id="UP000092631"/>
    </source>
</evidence>
<reference evidence="2" key="1">
    <citation type="submission" date="2016-04" db="EMBL/GenBank/DDBJ databases">
        <title>Complete Genome Sequences of Twelve Strains of a Stable Defined Moderately Diverse Mouse Microbiota 2 (sDMDMm2).</title>
        <authorList>
            <person name="Uchimura Y."/>
            <person name="Wyss M."/>
            <person name="Brugiroux S."/>
            <person name="Limenitakis J.P."/>
            <person name="Stecher B."/>
            <person name="McCoy K.D."/>
            <person name="Macpherson A.J."/>
        </authorList>
    </citation>
    <scope>NUCLEOTIDE SEQUENCE [LARGE SCALE GENOMIC DNA]</scope>
    <source>
        <strain evidence="2">I48</strain>
    </source>
</reference>